<sequence>MARSIANGTFSPPPPVSSTASQSNGVTTKLNIVSRLAIDGKAKQSLEGAHVHLYLKLNIALDAVTPSQILPIFAEEGVKLKDHQVHPLDAESAPYDFSLKENPMLNKAARALNLPGRSTRSYLSLFEGRGQQISNHSSKSVVPELEQRYSGYIIVSGYNICFVLPKEFPPTSRPGSDGNAASLSRSGRRSSILGRASLQYMVALDLWVPFSSKPPKAPYMVSIPIPRCLSNTIKFRIFSPSSMTTSFASLSSDEEAGGWDVATVPHVNRTAMKHSTRPNAYSALADDESSESSLAGLYDNCLVQGTFTSTDRISIRWATPLRGELLPKQSDGRRRAQVGSMKSTLTCTILERVPDGVKLRLDYQGICSNIWFPGVATQLGLDILLDNQGCQVDWPSIGEGQWSIDGDPAMAGFNIGPPRGTLSRQSSLELPTMTIATNGHSRSSTQDDIRTIPSQSGSTASLLRIPIPSQATTEYSFEDTPLMTPATSDMPTSVASLTPFGSRSSSLANAFPSETEHERKQPTTPITLHINMNELPPSPKNKFTFNVSGTVTITRPPATSESQYSVSTSSDNASIQLPMFRVISCDQAEENTYVRNQCDGANVELVNSGTGGSTISQDKREVPRRKVVVSPGSQTKCGLEYSEIIVAPLQPSSPVKLEESLTPLDNRIASPVSRPSSSRSNHQDRKGKSRVDSPAIVPWVVAKISPLSSDEQLWSYAGTLSLPTPVSDKSQWIEIGFAMPSSSLISVLDISIICTSISGVPVLHETLGKLREAEKDEFDDSVAEKQRWVMWVRVNVAFQGTLDIVYAAKISKSPKEIGKKDKKRGKEESICPLFLPHFFVPVARLQVDVGASTGTGDYELRLLNDNNQVMCTSQSVCDFALKPLGTPQVALSHARALNPTTRRSACSWLFASLPLAMLWLIAVMSLLQSESIHAQLRDIRQWQAMVESSYVRSSGAKMAPLEVTKFVTMTVTKTSSTFSMPTNHIRSSAETTSSSSSSSTSPPTIILSSSVSKDEKQSETQTTSLSESNGFSMDLSALVPSIYVPLKWQAQIQVEDLKKYFDIGWKRFKRLTVVILHWPLPVPEDTP</sequence>
<evidence type="ECO:0000313" key="2">
    <source>
        <dbReference type="EMBL" id="KLO19143.1"/>
    </source>
</evidence>
<dbReference type="STRING" id="27342.A0A0H2SBP6"/>
<dbReference type="EMBL" id="KQ085888">
    <property type="protein sequence ID" value="KLO19143.1"/>
    <property type="molecule type" value="Genomic_DNA"/>
</dbReference>
<feature type="region of interest" description="Disordered" evidence="1">
    <location>
        <begin position="1"/>
        <end position="24"/>
    </location>
</feature>
<reference evidence="2 3" key="1">
    <citation type="submission" date="2015-04" db="EMBL/GenBank/DDBJ databases">
        <title>Complete genome sequence of Schizopora paradoxa KUC8140, a cosmopolitan wood degrader in East Asia.</title>
        <authorList>
            <consortium name="DOE Joint Genome Institute"/>
            <person name="Min B."/>
            <person name="Park H."/>
            <person name="Jang Y."/>
            <person name="Kim J.-J."/>
            <person name="Kim K.H."/>
            <person name="Pangilinan J."/>
            <person name="Lipzen A."/>
            <person name="Riley R."/>
            <person name="Grigoriev I.V."/>
            <person name="Spatafora J.W."/>
            <person name="Choi I.-G."/>
        </authorList>
    </citation>
    <scope>NUCLEOTIDE SEQUENCE [LARGE SCALE GENOMIC DNA]</scope>
    <source>
        <strain evidence="2 3">KUC8140</strain>
    </source>
</reference>
<feature type="compositionally biased region" description="Polar residues" evidence="1">
    <location>
        <begin position="1"/>
        <end position="10"/>
    </location>
</feature>
<feature type="region of interest" description="Disordered" evidence="1">
    <location>
        <begin position="609"/>
        <end position="629"/>
    </location>
</feature>
<feature type="region of interest" description="Disordered" evidence="1">
    <location>
        <begin position="499"/>
        <end position="523"/>
    </location>
</feature>
<protein>
    <submittedName>
        <fullName evidence="2">Uncharacterized protein</fullName>
    </submittedName>
</protein>
<feature type="region of interest" description="Disordered" evidence="1">
    <location>
        <begin position="437"/>
        <end position="459"/>
    </location>
</feature>
<keyword evidence="3" id="KW-1185">Reference proteome</keyword>
<dbReference type="OrthoDB" id="3210731at2759"/>
<dbReference type="InParanoid" id="A0A0H2SBP6"/>
<dbReference type="Proteomes" id="UP000053477">
    <property type="component" value="Unassembled WGS sequence"/>
</dbReference>
<name>A0A0H2SBP6_9AGAM</name>
<evidence type="ECO:0000256" key="1">
    <source>
        <dbReference type="SAM" id="MobiDB-lite"/>
    </source>
</evidence>
<evidence type="ECO:0000313" key="3">
    <source>
        <dbReference type="Proteomes" id="UP000053477"/>
    </source>
</evidence>
<gene>
    <name evidence="2" type="ORF">SCHPADRAFT_992919</name>
</gene>
<feature type="compositionally biased region" description="Low complexity" evidence="1">
    <location>
        <begin position="988"/>
        <end position="1011"/>
    </location>
</feature>
<feature type="compositionally biased region" description="Basic and acidic residues" evidence="1">
    <location>
        <begin position="681"/>
        <end position="691"/>
    </location>
</feature>
<feature type="compositionally biased region" description="Low complexity" evidence="1">
    <location>
        <begin position="670"/>
        <end position="680"/>
    </location>
</feature>
<organism evidence="2 3">
    <name type="scientific">Schizopora paradoxa</name>
    <dbReference type="NCBI Taxonomy" id="27342"/>
    <lineage>
        <taxon>Eukaryota</taxon>
        <taxon>Fungi</taxon>
        <taxon>Dikarya</taxon>
        <taxon>Basidiomycota</taxon>
        <taxon>Agaricomycotina</taxon>
        <taxon>Agaricomycetes</taxon>
        <taxon>Hymenochaetales</taxon>
        <taxon>Schizoporaceae</taxon>
        <taxon>Schizopora</taxon>
    </lineage>
</organism>
<feature type="region of interest" description="Disordered" evidence="1">
    <location>
        <begin position="664"/>
        <end position="691"/>
    </location>
</feature>
<feature type="region of interest" description="Disordered" evidence="1">
    <location>
        <begin position="981"/>
        <end position="1027"/>
    </location>
</feature>
<accession>A0A0H2SBP6</accession>
<proteinExistence type="predicted"/>
<dbReference type="AlphaFoldDB" id="A0A0H2SBP6"/>
<feature type="compositionally biased region" description="Polar residues" evidence="1">
    <location>
        <begin position="499"/>
        <end position="508"/>
    </location>
</feature>